<accession>A0A0S4JI76</accession>
<dbReference type="GO" id="GO:0071164">
    <property type="term" value="F:RNA cap trimethylguanosine synthase activity"/>
    <property type="evidence" value="ECO:0007669"/>
    <property type="project" value="TreeGrafter"/>
</dbReference>
<dbReference type="Proteomes" id="UP000051952">
    <property type="component" value="Unassembled WGS sequence"/>
</dbReference>
<dbReference type="VEuPathDB" id="TriTrypDB:BSAL_23735"/>
<evidence type="ECO:0000256" key="1">
    <source>
        <dbReference type="SAM" id="MobiDB-lite"/>
    </source>
</evidence>
<keyword evidence="3" id="KW-1185">Reference proteome</keyword>
<dbReference type="GO" id="GO:0005634">
    <property type="term" value="C:nucleus"/>
    <property type="evidence" value="ECO:0007669"/>
    <property type="project" value="TreeGrafter"/>
</dbReference>
<organism evidence="2 3">
    <name type="scientific">Bodo saltans</name>
    <name type="common">Flagellated protozoan</name>
    <dbReference type="NCBI Taxonomy" id="75058"/>
    <lineage>
        <taxon>Eukaryota</taxon>
        <taxon>Discoba</taxon>
        <taxon>Euglenozoa</taxon>
        <taxon>Kinetoplastea</taxon>
        <taxon>Metakinetoplastina</taxon>
        <taxon>Eubodonida</taxon>
        <taxon>Bodonidae</taxon>
        <taxon>Bodo</taxon>
    </lineage>
</organism>
<dbReference type="PANTHER" id="PTHR14741">
    <property type="entry name" value="S-ADENOSYLMETHIONINE-DEPENDENT METHYLTRANSFERASE RELATED"/>
    <property type="match status" value="1"/>
</dbReference>
<reference evidence="3" key="1">
    <citation type="submission" date="2015-09" db="EMBL/GenBank/DDBJ databases">
        <authorList>
            <consortium name="Pathogen Informatics"/>
        </authorList>
    </citation>
    <scope>NUCLEOTIDE SEQUENCE [LARGE SCALE GENOMIC DNA]</scope>
    <source>
        <strain evidence="3">Lake Konstanz</strain>
    </source>
</reference>
<evidence type="ECO:0000313" key="2">
    <source>
        <dbReference type="EMBL" id="CUG89852.1"/>
    </source>
</evidence>
<evidence type="ECO:0000313" key="3">
    <source>
        <dbReference type="Proteomes" id="UP000051952"/>
    </source>
</evidence>
<dbReference type="Gene3D" id="3.40.50.150">
    <property type="entry name" value="Vaccinia Virus protein VP39"/>
    <property type="match status" value="1"/>
</dbReference>
<sequence length="617" mass="67314">MDTDHEDAKQLASSSPTISSGVSAALLITGIPLQSKGKYLGQTLRAYFAQAAAAITEEGTPSWKAPQIKFSFTIHGHIRGGTCIALFSSAEEAERCACVVVDQRHDETTIGPCIYDGKSLQFDRCAGKMRDHLFPSLPYHARREMLLDPESTFSVTCEVDAFRMASLLRLFHDAVCRSTHTTTGGAQSTSETPKDAASLTTVAAMATVVDAMACVGGNTRAFLYYFQRVIAVECDAARFHYLRKNMARAVNLCQVVDTDNDSDADLHLTGLQEVFSTVLSSTSMKFHTAVRNRLSALYPAVGDSLTLLQSSDQRSNFVFAPVVSELAFKNVDVLASLLGNGGNSVTSSASRRSNKILECATDTEDNAVMFFDPPWGGTNYVEVLKEHHGDLPLSLLPRLLAANTDFSSSFLLTCDAPRTVKDWICQLCGCEPLQTSTSSEAAASLLLLPVAPVIVWKLPAAMDLTDIAQRLTAHPPHRRQQSSNSGATLERQRRERNFPFRFHFGAHTQLLVVAVAGNVTRGTATTTIQAGGGFSDAPSRKDDDGHGQEDVLLWFHNSRLDLLVSQIQAWHQSIGRHECRPEMYDYDKKRWIVLKKWIPTKGTVAAVVQGGVVAPLS</sequence>
<proteinExistence type="predicted"/>
<dbReference type="SUPFAM" id="SSF53335">
    <property type="entry name" value="S-adenosyl-L-methionine-dependent methyltransferases"/>
    <property type="match status" value="1"/>
</dbReference>
<gene>
    <name evidence="2" type="ORF">BSAL_23735</name>
</gene>
<feature type="region of interest" description="Disordered" evidence="1">
    <location>
        <begin position="472"/>
        <end position="491"/>
    </location>
</feature>
<keyword evidence="2" id="KW-0489">Methyltransferase</keyword>
<dbReference type="PANTHER" id="PTHR14741:SF32">
    <property type="entry name" value="TRIMETHYLGUANOSINE SYNTHASE"/>
    <property type="match status" value="1"/>
</dbReference>
<name>A0A0S4JI76_BODSA</name>
<dbReference type="InterPro" id="IPR029063">
    <property type="entry name" value="SAM-dependent_MTases_sf"/>
</dbReference>
<dbReference type="AlphaFoldDB" id="A0A0S4JI76"/>
<dbReference type="EMBL" id="CYKH01001773">
    <property type="protein sequence ID" value="CUG89852.1"/>
    <property type="molecule type" value="Genomic_DNA"/>
</dbReference>
<protein>
    <submittedName>
        <fullName evidence="2">Methyltransferase, putative</fullName>
    </submittedName>
</protein>
<keyword evidence="2" id="KW-0808">Transferase</keyword>